<dbReference type="AlphaFoldDB" id="G3HZ54"/>
<protein>
    <submittedName>
        <fullName evidence="2">Uncharacterized protein</fullName>
    </submittedName>
</protein>
<sequence>MLKINVIYGSSGTSRIGFTSYMGTHSNPEGLIGLTELFPFINPYSPVARKGGSLTKHYT</sequence>
<dbReference type="EMBL" id="JH000960">
    <property type="protein sequence ID" value="EGW13108.1"/>
    <property type="molecule type" value="Genomic_DNA"/>
</dbReference>
<evidence type="ECO:0000313" key="2">
    <source>
        <dbReference type="EMBL" id="EGW13108.1"/>
    </source>
</evidence>
<reference evidence="2" key="2">
    <citation type="submission" date="2011-08" db="EMBL/GenBank/DDBJ databases">
        <title>The genomic sequence of the Chinese hamster ovary CHO-K1 cell line.</title>
        <authorList>
            <person name="Xu X."/>
            <person name="Nagarajan H."/>
            <person name="Lewis N.E."/>
            <person name="Pan S."/>
            <person name="Cai Z."/>
            <person name="Liu X."/>
            <person name="Chen W."/>
            <person name="Xie M."/>
            <person name="Wang W."/>
            <person name="Hammond S."/>
            <person name="Andersen M.R."/>
            <person name="Neff N."/>
            <person name="Passarelli B."/>
            <person name="Koh W."/>
            <person name="Fan C.H."/>
            <person name="Wang J."/>
            <person name="Gui Y."/>
            <person name="Lee K.H."/>
            <person name="Betenbaugh M.J."/>
            <person name="Quake S.R."/>
            <person name="Famili I."/>
            <person name="Palsson B.O."/>
            <person name="Wang J."/>
        </authorList>
    </citation>
    <scope>NUCLEOTIDE SEQUENCE</scope>
</reference>
<gene>
    <name evidence="2" type="ORF">I79_016349</name>
    <name evidence="1" type="ORF">I79_026273</name>
</gene>
<dbReference type="EMBL" id="JH089141">
    <property type="protein sequence ID" value="EGV91142.1"/>
    <property type="molecule type" value="Genomic_DNA"/>
</dbReference>
<proteinExistence type="predicted"/>
<reference evidence="3" key="1">
    <citation type="journal article" date="2011" name="Nat. Biotechnol.">
        <title>The genomic sequence of the Chinese hamster ovary (CHO)-K1 cell line.</title>
        <authorList>
            <person name="Xu X."/>
            <person name="Nagarajan H."/>
            <person name="Lewis N.E."/>
            <person name="Pan S."/>
            <person name="Cai Z."/>
            <person name="Liu X."/>
            <person name="Chen W."/>
            <person name="Xie M."/>
            <person name="Wang W."/>
            <person name="Hammond S."/>
            <person name="Andersen M.R."/>
            <person name="Neff N."/>
            <person name="Passarelli B."/>
            <person name="Koh W."/>
            <person name="Fan H.C."/>
            <person name="Wang J."/>
            <person name="Gui Y."/>
            <person name="Lee K.H."/>
            <person name="Betenbaugh M.J."/>
            <person name="Quake S.R."/>
            <person name="Famili I."/>
            <person name="Palsson B.O."/>
            <person name="Wang J."/>
        </authorList>
    </citation>
    <scope>NUCLEOTIDE SEQUENCE [LARGE SCALE GENOMIC DNA]</scope>
    <source>
        <strain evidence="3">CHO K1 cell line</strain>
    </source>
</reference>
<name>G3HZ54_CRIGR</name>
<evidence type="ECO:0000313" key="3">
    <source>
        <dbReference type="Proteomes" id="UP000001075"/>
    </source>
</evidence>
<dbReference type="Proteomes" id="UP000001075">
    <property type="component" value="Unassembled WGS sequence"/>
</dbReference>
<organism evidence="2 3">
    <name type="scientific">Cricetulus griseus</name>
    <name type="common">Chinese hamster</name>
    <name type="synonym">Cricetulus barabensis griseus</name>
    <dbReference type="NCBI Taxonomy" id="10029"/>
    <lineage>
        <taxon>Eukaryota</taxon>
        <taxon>Metazoa</taxon>
        <taxon>Chordata</taxon>
        <taxon>Craniata</taxon>
        <taxon>Vertebrata</taxon>
        <taxon>Euteleostomi</taxon>
        <taxon>Mammalia</taxon>
        <taxon>Eutheria</taxon>
        <taxon>Euarchontoglires</taxon>
        <taxon>Glires</taxon>
        <taxon>Rodentia</taxon>
        <taxon>Myomorpha</taxon>
        <taxon>Muroidea</taxon>
        <taxon>Cricetidae</taxon>
        <taxon>Cricetinae</taxon>
        <taxon>Cricetulus</taxon>
    </lineage>
</organism>
<accession>G3HZ54</accession>
<evidence type="ECO:0000313" key="1">
    <source>
        <dbReference type="EMBL" id="EGV91142.1"/>
    </source>
</evidence>